<feature type="domain" description="K1 capsule-specific polysaccharide lyase C-terminal" evidence="1">
    <location>
        <begin position="13"/>
        <end position="80"/>
    </location>
</feature>
<dbReference type="InterPro" id="IPR056204">
    <property type="entry name" value="K1-lyase_C"/>
</dbReference>
<name>A0A6J5SJX9_9CAUD</name>
<sequence>MTSSIRNQVGRLVGTFTCNGTTSVTVAAPGITLNSVILPTLQTVGGTVGALPAVKTKTAGTGFTIAGTASDSSIYNYVIL</sequence>
<proteinExistence type="predicted"/>
<accession>A0A6J5SJX9</accession>
<gene>
    <name evidence="2" type="ORF">UFOVP1454_51</name>
</gene>
<evidence type="ECO:0000259" key="1">
    <source>
        <dbReference type="Pfam" id="PF24146"/>
    </source>
</evidence>
<reference evidence="2" key="1">
    <citation type="submission" date="2020-05" db="EMBL/GenBank/DDBJ databases">
        <authorList>
            <person name="Chiriac C."/>
            <person name="Salcher M."/>
            <person name="Ghai R."/>
            <person name="Kavagutti S V."/>
        </authorList>
    </citation>
    <scope>NUCLEOTIDE SEQUENCE</scope>
</reference>
<dbReference type="EMBL" id="LR797414">
    <property type="protein sequence ID" value="CAB4214580.1"/>
    <property type="molecule type" value="Genomic_DNA"/>
</dbReference>
<protein>
    <recommendedName>
        <fullName evidence="1">K1 capsule-specific polysaccharide lyase C-terminal domain-containing protein</fullName>
    </recommendedName>
</protein>
<evidence type="ECO:0000313" key="2">
    <source>
        <dbReference type="EMBL" id="CAB4214580.1"/>
    </source>
</evidence>
<dbReference type="Pfam" id="PF24146">
    <property type="entry name" value="K1-lyase_C"/>
    <property type="match status" value="1"/>
</dbReference>
<organism evidence="2">
    <name type="scientific">uncultured Caudovirales phage</name>
    <dbReference type="NCBI Taxonomy" id="2100421"/>
    <lineage>
        <taxon>Viruses</taxon>
        <taxon>Duplodnaviria</taxon>
        <taxon>Heunggongvirae</taxon>
        <taxon>Uroviricota</taxon>
        <taxon>Caudoviricetes</taxon>
        <taxon>Peduoviridae</taxon>
        <taxon>Maltschvirus</taxon>
        <taxon>Maltschvirus maltsch</taxon>
    </lineage>
</organism>